<feature type="transmembrane region" description="Helical" evidence="1">
    <location>
        <begin position="214"/>
        <end position="234"/>
    </location>
</feature>
<keyword evidence="1" id="KW-1133">Transmembrane helix</keyword>
<proteinExistence type="predicted"/>
<reference evidence="2" key="1">
    <citation type="submission" date="2020-10" db="EMBL/GenBank/DDBJ databases">
        <authorList>
            <person name="Gilroy R."/>
        </authorList>
    </citation>
    <scope>NUCLEOTIDE SEQUENCE</scope>
    <source>
        <strain evidence="2">CHK191-8634</strain>
    </source>
</reference>
<gene>
    <name evidence="2" type="ORF">IAB67_00200</name>
</gene>
<evidence type="ECO:0000313" key="2">
    <source>
        <dbReference type="EMBL" id="HIU42701.1"/>
    </source>
</evidence>
<evidence type="ECO:0000313" key="3">
    <source>
        <dbReference type="Proteomes" id="UP000824073"/>
    </source>
</evidence>
<accession>A0A9D1LL12</accession>
<keyword evidence="1" id="KW-0472">Membrane</keyword>
<dbReference type="InterPro" id="IPR021359">
    <property type="entry name" value="DUF2812"/>
</dbReference>
<dbReference type="Pfam" id="PF11193">
    <property type="entry name" value="DUF2812"/>
    <property type="match status" value="1"/>
</dbReference>
<feature type="transmembrane region" description="Helical" evidence="1">
    <location>
        <begin position="125"/>
        <end position="144"/>
    </location>
</feature>
<dbReference type="Proteomes" id="UP000824073">
    <property type="component" value="Unassembled WGS sequence"/>
</dbReference>
<keyword evidence="1" id="KW-0812">Transmembrane</keyword>
<sequence length="396" mass="44919">MKRRYTFHPQDYAVGENEKYYADMAQRGWILEKRGATFSRFRRSEPQKLKYRIELSSPAYFDDDQQLPDEQVALYEESGWKYVTSAGLVHIFCAPENSSVPEFYNDPRQQAATVKALKRSYVRGCLVIMLLLTFHAVIDAAMMGDVGEWLVEFGAEVRIAWVRATALVLAWFSLMAVLFYDLLRGVISTQLLYRRLRSGRPIDHSPKRPAVYRVIRWVLGSLTVLFALLFVIQLCGVKTAEMPDEADGPYLLLRDMGWTGERTINYLGQPSEVETARSLAARQWHTYECVSDGAESEVWMYQDVYQMRSPARAMALAPVLMRDATFAHGPESFSAVSVPGIDAAWRAGMEFIAVRGDTVWYITYSDPGLYSPEEELLGDPLAALAHILNTEETSGE</sequence>
<name>A0A9D1LL12_9CLOT</name>
<dbReference type="AlphaFoldDB" id="A0A9D1LL12"/>
<comment type="caution">
    <text evidence="2">The sequence shown here is derived from an EMBL/GenBank/DDBJ whole genome shotgun (WGS) entry which is preliminary data.</text>
</comment>
<organism evidence="2 3">
    <name type="scientific">Candidatus Ventrousia excrementavium</name>
    <dbReference type="NCBI Taxonomy" id="2840961"/>
    <lineage>
        <taxon>Bacteria</taxon>
        <taxon>Bacillati</taxon>
        <taxon>Bacillota</taxon>
        <taxon>Clostridia</taxon>
        <taxon>Eubacteriales</taxon>
        <taxon>Clostridiaceae</taxon>
        <taxon>Clostridiaceae incertae sedis</taxon>
        <taxon>Candidatus Ventrousia</taxon>
    </lineage>
</organism>
<evidence type="ECO:0000256" key="1">
    <source>
        <dbReference type="SAM" id="Phobius"/>
    </source>
</evidence>
<protein>
    <submittedName>
        <fullName evidence="2">DUF2812 domain-containing protein</fullName>
    </submittedName>
</protein>
<reference evidence="2" key="2">
    <citation type="journal article" date="2021" name="PeerJ">
        <title>Extensive microbial diversity within the chicken gut microbiome revealed by metagenomics and culture.</title>
        <authorList>
            <person name="Gilroy R."/>
            <person name="Ravi A."/>
            <person name="Getino M."/>
            <person name="Pursley I."/>
            <person name="Horton D.L."/>
            <person name="Alikhan N.F."/>
            <person name="Baker D."/>
            <person name="Gharbi K."/>
            <person name="Hall N."/>
            <person name="Watson M."/>
            <person name="Adriaenssens E.M."/>
            <person name="Foster-Nyarko E."/>
            <person name="Jarju S."/>
            <person name="Secka A."/>
            <person name="Antonio M."/>
            <person name="Oren A."/>
            <person name="Chaudhuri R.R."/>
            <person name="La Ragione R."/>
            <person name="Hildebrand F."/>
            <person name="Pallen M.J."/>
        </authorList>
    </citation>
    <scope>NUCLEOTIDE SEQUENCE</scope>
    <source>
        <strain evidence="2">CHK191-8634</strain>
    </source>
</reference>
<dbReference type="EMBL" id="DVMR01000003">
    <property type="protein sequence ID" value="HIU42701.1"/>
    <property type="molecule type" value="Genomic_DNA"/>
</dbReference>
<feature type="transmembrane region" description="Helical" evidence="1">
    <location>
        <begin position="164"/>
        <end position="193"/>
    </location>
</feature>